<reference evidence="1 2" key="1">
    <citation type="journal article" date="2022" name="Hortic Res">
        <title>A haplotype resolved chromosomal level avocado genome allows analysis of novel avocado genes.</title>
        <authorList>
            <person name="Nath O."/>
            <person name="Fletcher S.J."/>
            <person name="Hayward A."/>
            <person name="Shaw L.M."/>
            <person name="Masouleh A.K."/>
            <person name="Furtado A."/>
            <person name="Henry R.J."/>
            <person name="Mitter N."/>
        </authorList>
    </citation>
    <scope>NUCLEOTIDE SEQUENCE [LARGE SCALE GENOMIC DNA]</scope>
    <source>
        <strain evidence="2">cv. Hass</strain>
    </source>
</reference>
<gene>
    <name evidence="1" type="ORF">MRB53_001948</name>
</gene>
<proteinExistence type="predicted"/>
<evidence type="ECO:0000313" key="2">
    <source>
        <dbReference type="Proteomes" id="UP001234297"/>
    </source>
</evidence>
<organism evidence="1 2">
    <name type="scientific">Persea americana</name>
    <name type="common">Avocado</name>
    <dbReference type="NCBI Taxonomy" id="3435"/>
    <lineage>
        <taxon>Eukaryota</taxon>
        <taxon>Viridiplantae</taxon>
        <taxon>Streptophyta</taxon>
        <taxon>Embryophyta</taxon>
        <taxon>Tracheophyta</taxon>
        <taxon>Spermatophyta</taxon>
        <taxon>Magnoliopsida</taxon>
        <taxon>Magnoliidae</taxon>
        <taxon>Laurales</taxon>
        <taxon>Lauraceae</taxon>
        <taxon>Persea</taxon>
    </lineage>
</organism>
<accession>A0ACC2MT67</accession>
<comment type="caution">
    <text evidence="1">The sequence shown here is derived from an EMBL/GenBank/DDBJ whole genome shotgun (WGS) entry which is preliminary data.</text>
</comment>
<protein>
    <submittedName>
        <fullName evidence="1">Uncharacterized protein</fullName>
    </submittedName>
</protein>
<sequence length="351" mass="39509">MWSSVPFSLSTGFRSEVQCCSGVLCWLYSAVVHRSWPLHAAVLAGCCTAINCCRWPAVAAGYGPVDGRSTHSQVRQGKGGIVAGGVAAACCVIRQLATAWLDLVKLWPLEIMGEFWPLGNSRAGPQSHHQVNPDEDEDPRLDEVRAQNRLIQEQDELILRLLFQEKRGARSPPHGCSHASGPPPKHNQAPPGHRRDLRHVLDSKRRDRVHREENSSSSHEHVEPKKQRRIPEDKEELKQWIDQQVKQTVRQNMEIAGITRDQCSAFEAEDTGASPFSMEIRKYSLPEKFNVSRFTLYDGTSDPVAHLRHYIQRMSVWGDDDFLNCRVFSSSLGDLPLRWFCSLPGGSISSW</sequence>
<dbReference type="Proteomes" id="UP001234297">
    <property type="component" value="Chromosome 1"/>
</dbReference>
<dbReference type="EMBL" id="CM056809">
    <property type="protein sequence ID" value="KAJ8648925.1"/>
    <property type="molecule type" value="Genomic_DNA"/>
</dbReference>
<name>A0ACC2MT67_PERAE</name>
<evidence type="ECO:0000313" key="1">
    <source>
        <dbReference type="EMBL" id="KAJ8648925.1"/>
    </source>
</evidence>
<keyword evidence="2" id="KW-1185">Reference proteome</keyword>